<evidence type="ECO:0000313" key="1">
    <source>
        <dbReference type="EMBL" id="CDQ38523.1"/>
    </source>
</evidence>
<reference evidence="1 2" key="1">
    <citation type="submission" date="2014-03" db="EMBL/GenBank/DDBJ databases">
        <authorList>
            <person name="Urmite Genomes U."/>
        </authorList>
    </citation>
    <scope>NUCLEOTIDE SEQUENCE [LARGE SCALE GENOMIC DNA]</scope>
    <source>
        <strain evidence="1 2">Vm-5</strain>
    </source>
</reference>
<comment type="caution">
    <text evidence="1">The sequence shown here is derived from an EMBL/GenBank/DDBJ whole genome shotgun (WGS) entry which is preliminary data.</text>
</comment>
<protein>
    <submittedName>
        <fullName evidence="1">Uncharacterized protein</fullName>
    </submittedName>
</protein>
<dbReference type="Proteomes" id="UP000028875">
    <property type="component" value="Unassembled WGS sequence"/>
</dbReference>
<sequence length="62" mass="7568">MDTLGSLSIFLYWYRGFGIEWWEPNVIVDHHLYFHRDWGLLSYFELCKRNKGINSELTEELQ</sequence>
<name>A0A024Q7M9_9BACI</name>
<keyword evidence="2" id="KW-1185">Reference proteome</keyword>
<accession>A0A024Q7M9</accession>
<organism evidence="1 2">
    <name type="scientific">Virgibacillus massiliensis</name>
    <dbReference type="NCBI Taxonomy" id="1462526"/>
    <lineage>
        <taxon>Bacteria</taxon>
        <taxon>Bacillati</taxon>
        <taxon>Bacillota</taxon>
        <taxon>Bacilli</taxon>
        <taxon>Bacillales</taxon>
        <taxon>Bacillaceae</taxon>
        <taxon>Virgibacillus</taxon>
    </lineage>
</organism>
<proteinExistence type="predicted"/>
<dbReference type="EMBL" id="CCDP010000001">
    <property type="protein sequence ID" value="CDQ38523.1"/>
    <property type="molecule type" value="Genomic_DNA"/>
</dbReference>
<reference evidence="2" key="2">
    <citation type="submission" date="2014-05" db="EMBL/GenBank/DDBJ databases">
        <title>Draft genome sequence of Virgibacillus massiliensis Vm-5.</title>
        <authorList>
            <person name="Khelaifia S."/>
            <person name="Croce O."/>
            <person name="Lagier J.C."/>
            <person name="Raoult D."/>
        </authorList>
    </citation>
    <scope>NUCLEOTIDE SEQUENCE [LARGE SCALE GENOMIC DNA]</scope>
    <source>
        <strain evidence="2">Vm-5</strain>
    </source>
</reference>
<gene>
    <name evidence="1" type="ORF">BN990_00793</name>
</gene>
<dbReference type="AlphaFoldDB" id="A0A024Q7M9"/>
<evidence type="ECO:0000313" key="2">
    <source>
        <dbReference type="Proteomes" id="UP000028875"/>
    </source>
</evidence>